<dbReference type="AlphaFoldDB" id="A0AAD9TDV4"/>
<dbReference type="Proteomes" id="UP001280121">
    <property type="component" value="Unassembled WGS sequence"/>
</dbReference>
<name>A0AAD9TDV4_9ROSI</name>
<sequence length="210" mass="23281">MDARKLVIHHDGSCVGNCYEGGMTNWVNVLRGVSYYALVKLVDDVAKVDAARYNLKLWSLAYTTSGTARPRIENDNDVSCMMNIDKLLAEVSSATGNMWIHSNYRPKLLERHGCAGPLGCATFNGVSFREDGLGDDVDQTSEHASPQAGIIPRFESEKETDDSEINGEEIDSLLTGTGIQYISQRLTEMTSNLKELLKTPEEDWFKGKLI</sequence>
<reference evidence="1" key="1">
    <citation type="journal article" date="2023" name="Plant J.">
        <title>Genome sequences and population genomics provide insights into the demographic history, inbreeding, and mutation load of two 'living fossil' tree species of Dipteronia.</title>
        <authorList>
            <person name="Feng Y."/>
            <person name="Comes H.P."/>
            <person name="Chen J."/>
            <person name="Zhu S."/>
            <person name="Lu R."/>
            <person name="Zhang X."/>
            <person name="Li P."/>
            <person name="Qiu J."/>
            <person name="Olsen K.M."/>
            <person name="Qiu Y."/>
        </authorList>
    </citation>
    <scope>NUCLEOTIDE SEQUENCE</scope>
    <source>
        <strain evidence="1">KIB01</strain>
    </source>
</reference>
<dbReference type="EMBL" id="JANJYI010000009">
    <property type="protein sequence ID" value="KAK2633754.1"/>
    <property type="molecule type" value="Genomic_DNA"/>
</dbReference>
<comment type="caution">
    <text evidence="1">The sequence shown here is derived from an EMBL/GenBank/DDBJ whole genome shotgun (WGS) entry which is preliminary data.</text>
</comment>
<keyword evidence="2" id="KW-1185">Reference proteome</keyword>
<proteinExistence type="predicted"/>
<evidence type="ECO:0000313" key="1">
    <source>
        <dbReference type="EMBL" id="KAK2633754.1"/>
    </source>
</evidence>
<gene>
    <name evidence="1" type="ORF">Ddye_028546</name>
</gene>
<evidence type="ECO:0000313" key="2">
    <source>
        <dbReference type="Proteomes" id="UP001280121"/>
    </source>
</evidence>
<organism evidence="1 2">
    <name type="scientific">Dipteronia dyeriana</name>
    <dbReference type="NCBI Taxonomy" id="168575"/>
    <lineage>
        <taxon>Eukaryota</taxon>
        <taxon>Viridiplantae</taxon>
        <taxon>Streptophyta</taxon>
        <taxon>Embryophyta</taxon>
        <taxon>Tracheophyta</taxon>
        <taxon>Spermatophyta</taxon>
        <taxon>Magnoliopsida</taxon>
        <taxon>eudicotyledons</taxon>
        <taxon>Gunneridae</taxon>
        <taxon>Pentapetalae</taxon>
        <taxon>rosids</taxon>
        <taxon>malvids</taxon>
        <taxon>Sapindales</taxon>
        <taxon>Sapindaceae</taxon>
        <taxon>Hippocastanoideae</taxon>
        <taxon>Acereae</taxon>
        <taxon>Dipteronia</taxon>
    </lineage>
</organism>
<accession>A0AAD9TDV4</accession>
<protein>
    <submittedName>
        <fullName evidence="1">Uncharacterized protein</fullName>
    </submittedName>
</protein>